<comment type="cofactor">
    <cofactor evidence="1">
        <name>Mg(2+)</name>
        <dbReference type="ChEBI" id="CHEBI:18420"/>
    </cofactor>
</comment>
<keyword evidence="9" id="KW-0862">Zinc</keyword>
<evidence type="ECO:0000256" key="12">
    <source>
        <dbReference type="ARBA" id="ARBA00023172"/>
    </source>
</evidence>
<evidence type="ECO:0000256" key="14">
    <source>
        <dbReference type="ARBA" id="ARBA00023235"/>
    </source>
</evidence>
<dbReference type="EMBL" id="JACICA010000001">
    <property type="protein sequence ID" value="MBB3701795.1"/>
    <property type="molecule type" value="Genomic_DNA"/>
</dbReference>
<dbReference type="SUPFAM" id="SSF46785">
    <property type="entry name" value="Winged helix' DNA-binding domain"/>
    <property type="match status" value="1"/>
</dbReference>
<evidence type="ECO:0000259" key="17">
    <source>
        <dbReference type="PROSITE" id="PS50967"/>
    </source>
</evidence>
<proteinExistence type="inferred from homology"/>
<reference evidence="20 21" key="1">
    <citation type="submission" date="2020-08" db="EMBL/GenBank/DDBJ databases">
        <title>Genomic Encyclopedia of Type Strains, Phase IV (KMG-IV): sequencing the most valuable type-strain genomes for metagenomic binning, comparative biology and taxonomic classification.</title>
        <authorList>
            <person name="Goeker M."/>
        </authorList>
    </citation>
    <scope>NUCLEOTIDE SEQUENCE [LARGE SCALE GENOMIC DNA]</scope>
    <source>
        <strain evidence="20 21">DSM 22548</strain>
    </source>
</reference>
<dbReference type="InterPro" id="IPR027417">
    <property type="entry name" value="P-loop_NTPase"/>
</dbReference>
<evidence type="ECO:0000256" key="5">
    <source>
        <dbReference type="ARBA" id="ARBA00022741"/>
    </source>
</evidence>
<dbReference type="InterPro" id="IPR002121">
    <property type="entry name" value="HRDC_dom"/>
</dbReference>
<keyword evidence="10" id="KW-0067">ATP-binding</keyword>
<evidence type="ECO:0000256" key="1">
    <source>
        <dbReference type="ARBA" id="ARBA00001946"/>
    </source>
</evidence>
<feature type="domain" description="Helicase C-terminal" evidence="19">
    <location>
        <begin position="215"/>
        <end position="364"/>
    </location>
</feature>
<dbReference type="InterPro" id="IPR004589">
    <property type="entry name" value="DNA_helicase_ATP-dep_RecQ"/>
</dbReference>
<dbReference type="InterPro" id="IPR006293">
    <property type="entry name" value="DNA_helicase_ATP-dep_RecQ_bac"/>
</dbReference>
<dbReference type="InterPro" id="IPR036390">
    <property type="entry name" value="WH_DNA-bd_sf"/>
</dbReference>
<dbReference type="SMART" id="SM00956">
    <property type="entry name" value="RQC"/>
    <property type="match status" value="1"/>
</dbReference>
<evidence type="ECO:0000256" key="10">
    <source>
        <dbReference type="ARBA" id="ARBA00022840"/>
    </source>
</evidence>
<keyword evidence="4" id="KW-0479">Metal-binding</keyword>
<dbReference type="GO" id="GO:0046872">
    <property type="term" value="F:metal ion binding"/>
    <property type="evidence" value="ECO:0007669"/>
    <property type="project" value="UniProtKB-KW"/>
</dbReference>
<dbReference type="Pfam" id="PF00570">
    <property type="entry name" value="HRDC"/>
    <property type="match status" value="1"/>
</dbReference>
<dbReference type="InterPro" id="IPR010997">
    <property type="entry name" value="HRDC-like_sf"/>
</dbReference>
<keyword evidence="14" id="KW-0413">Isomerase</keyword>
<dbReference type="PROSITE" id="PS50967">
    <property type="entry name" value="HRDC"/>
    <property type="match status" value="1"/>
</dbReference>
<feature type="domain" description="Helicase ATP-binding" evidence="18">
    <location>
        <begin position="24"/>
        <end position="191"/>
    </location>
</feature>
<dbReference type="GO" id="GO:0006260">
    <property type="term" value="P:DNA replication"/>
    <property type="evidence" value="ECO:0007669"/>
    <property type="project" value="InterPro"/>
</dbReference>
<dbReference type="SMART" id="SM00490">
    <property type="entry name" value="HELICc"/>
    <property type="match status" value="1"/>
</dbReference>
<evidence type="ECO:0000259" key="18">
    <source>
        <dbReference type="PROSITE" id="PS51192"/>
    </source>
</evidence>
<dbReference type="GO" id="GO:0006310">
    <property type="term" value="P:DNA recombination"/>
    <property type="evidence" value="ECO:0007669"/>
    <property type="project" value="UniProtKB-UniRule"/>
</dbReference>
<dbReference type="PROSITE" id="PS51194">
    <property type="entry name" value="HELICASE_CTER"/>
    <property type="match status" value="1"/>
</dbReference>
<evidence type="ECO:0000256" key="13">
    <source>
        <dbReference type="ARBA" id="ARBA00023204"/>
    </source>
</evidence>
<keyword evidence="7 20" id="KW-0378">Hydrolase</keyword>
<dbReference type="NCBIfam" id="TIGR01389">
    <property type="entry name" value="recQ"/>
    <property type="match status" value="1"/>
</dbReference>
<dbReference type="InterPro" id="IPR032284">
    <property type="entry name" value="RecQ_Zn-bd"/>
</dbReference>
<keyword evidence="11" id="KW-0238">DNA-binding</keyword>
<dbReference type="SUPFAM" id="SSF47819">
    <property type="entry name" value="HRDC-like"/>
    <property type="match status" value="1"/>
</dbReference>
<dbReference type="GO" id="GO:0030894">
    <property type="term" value="C:replisome"/>
    <property type="evidence" value="ECO:0007669"/>
    <property type="project" value="TreeGrafter"/>
</dbReference>
<dbReference type="GO" id="GO:0005524">
    <property type="term" value="F:ATP binding"/>
    <property type="evidence" value="ECO:0007669"/>
    <property type="project" value="UniProtKB-KW"/>
</dbReference>
<feature type="domain" description="HRDC" evidence="17">
    <location>
        <begin position="536"/>
        <end position="608"/>
    </location>
</feature>
<accession>A0A7W5XX48</accession>
<sequence>MSPLQALKKYFGYNSFRPKQAEIIDTVLGGRDCFVLMPTGGGKSVCYQIPAALLPGLTIVVSPLISLMKDQVESLLEAGIPACAINSSLPLEQSVQLQEACVNGEYKLVYLSPEALLASLHGWISRAKISLVAIDEAHCISQWGHDFRPEYTQLGEIRRDLPNVPMMALTATADKVTREDILQQLGLHNPYISVSSFDRPNLSLTIIRGFNGSEKLKAILRFLHERSGQAGIIYCMSRKTTESVAEKLTTKGVRALSYHAGLSADVRDKTQTAFINDDVQIVVATIAFGMGIDKSNVRWVVHYNLPKSIESYYQEIGRAGRDGDPADTLLFYNYADIIQLERFAQDSGQQNINMERLNRMREYAEASVCRRRILLNYFGEETSTDCHNCDVCKNPPTRFDGTTLAQKALSAIARTEESIGFSTVIDILRATYSPTVRSSHYEQLKTFGAGRDVTAHDWRDYLLQMLQLGLVEVAYNEGDHLKITTLGRDVLFGRRPIEFAQIQHEDFQKKEKEKKAARQKEKDTLSLFDAGEIQRGVTNGEMFERLKELRLRLAREQGFPPYVVFNDRTLHAMATLRPHTLDDFDRVPGVGDFKKAKYGEVFLEEINR</sequence>
<dbReference type="EC" id="5.6.2.4" evidence="16"/>
<evidence type="ECO:0000256" key="16">
    <source>
        <dbReference type="NCBIfam" id="TIGR01389"/>
    </source>
</evidence>
<dbReference type="GO" id="GO:0006281">
    <property type="term" value="P:DNA repair"/>
    <property type="evidence" value="ECO:0007669"/>
    <property type="project" value="UniProtKB-KW"/>
</dbReference>
<dbReference type="FunFam" id="3.40.50.300:FF:000296">
    <property type="entry name" value="ATP-dependent DNA helicase RecQ"/>
    <property type="match status" value="1"/>
</dbReference>
<keyword evidence="13" id="KW-0234">DNA repair</keyword>
<keyword evidence="6" id="KW-0227">DNA damage</keyword>
<evidence type="ECO:0000313" key="21">
    <source>
        <dbReference type="Proteomes" id="UP000541425"/>
    </source>
</evidence>
<dbReference type="PANTHER" id="PTHR13710">
    <property type="entry name" value="DNA HELICASE RECQ FAMILY MEMBER"/>
    <property type="match status" value="1"/>
</dbReference>
<dbReference type="FunFam" id="3.40.50.300:FF:000156">
    <property type="entry name" value="ATP-dependent DNA helicase recQ"/>
    <property type="match status" value="1"/>
</dbReference>
<dbReference type="GO" id="GO:0009378">
    <property type="term" value="F:four-way junction helicase activity"/>
    <property type="evidence" value="ECO:0007669"/>
    <property type="project" value="TreeGrafter"/>
</dbReference>
<dbReference type="SMART" id="SM00341">
    <property type="entry name" value="HRDC"/>
    <property type="match status" value="1"/>
</dbReference>
<comment type="catalytic activity">
    <reaction evidence="15">
        <text>Couples ATP hydrolysis with the unwinding of duplex DNA by translocating in the 3'-5' direction.</text>
        <dbReference type="EC" id="5.6.2.4"/>
    </reaction>
</comment>
<dbReference type="Pfam" id="PF00271">
    <property type="entry name" value="Helicase_C"/>
    <property type="match status" value="1"/>
</dbReference>
<dbReference type="GO" id="GO:0043590">
    <property type="term" value="C:bacterial nucleoid"/>
    <property type="evidence" value="ECO:0007669"/>
    <property type="project" value="TreeGrafter"/>
</dbReference>
<dbReference type="GO" id="GO:0005737">
    <property type="term" value="C:cytoplasm"/>
    <property type="evidence" value="ECO:0007669"/>
    <property type="project" value="TreeGrafter"/>
</dbReference>
<dbReference type="GO" id="GO:0009432">
    <property type="term" value="P:SOS response"/>
    <property type="evidence" value="ECO:0007669"/>
    <property type="project" value="UniProtKB-UniRule"/>
</dbReference>
<dbReference type="CDD" id="cd18794">
    <property type="entry name" value="SF2_C_RecQ"/>
    <property type="match status" value="1"/>
</dbReference>
<dbReference type="SUPFAM" id="SSF52540">
    <property type="entry name" value="P-loop containing nucleoside triphosphate hydrolases"/>
    <property type="match status" value="1"/>
</dbReference>
<evidence type="ECO:0000256" key="15">
    <source>
        <dbReference type="ARBA" id="ARBA00034617"/>
    </source>
</evidence>
<dbReference type="Gene3D" id="3.40.50.300">
    <property type="entry name" value="P-loop containing nucleotide triphosphate hydrolases"/>
    <property type="match status" value="2"/>
</dbReference>
<dbReference type="InterPro" id="IPR044876">
    <property type="entry name" value="HRDC_dom_sf"/>
</dbReference>
<dbReference type="Proteomes" id="UP000541425">
    <property type="component" value="Unassembled WGS sequence"/>
</dbReference>
<evidence type="ECO:0000256" key="8">
    <source>
        <dbReference type="ARBA" id="ARBA00022806"/>
    </source>
</evidence>
<dbReference type="SMART" id="SM00487">
    <property type="entry name" value="DEXDc"/>
    <property type="match status" value="1"/>
</dbReference>
<evidence type="ECO:0000256" key="11">
    <source>
        <dbReference type="ARBA" id="ARBA00023125"/>
    </source>
</evidence>
<evidence type="ECO:0000256" key="2">
    <source>
        <dbReference type="ARBA" id="ARBA00001947"/>
    </source>
</evidence>
<protein>
    <recommendedName>
        <fullName evidence="16">DNA helicase RecQ</fullName>
        <ecNumber evidence="16">5.6.2.4</ecNumber>
    </recommendedName>
</protein>
<dbReference type="Gene3D" id="1.10.150.80">
    <property type="entry name" value="HRDC domain"/>
    <property type="match status" value="1"/>
</dbReference>
<dbReference type="Pfam" id="PF09382">
    <property type="entry name" value="RQC"/>
    <property type="match status" value="1"/>
</dbReference>
<keyword evidence="8 20" id="KW-0347">Helicase</keyword>
<dbReference type="NCBIfam" id="TIGR00614">
    <property type="entry name" value="recQ_fam"/>
    <property type="match status" value="1"/>
</dbReference>
<dbReference type="AlphaFoldDB" id="A0A7W5XX48"/>
<evidence type="ECO:0000256" key="3">
    <source>
        <dbReference type="ARBA" id="ARBA00005446"/>
    </source>
</evidence>
<dbReference type="GO" id="GO:0016787">
    <property type="term" value="F:hydrolase activity"/>
    <property type="evidence" value="ECO:0007669"/>
    <property type="project" value="UniProtKB-KW"/>
</dbReference>
<evidence type="ECO:0000256" key="6">
    <source>
        <dbReference type="ARBA" id="ARBA00022763"/>
    </source>
</evidence>
<comment type="caution">
    <text evidence="20">The sequence shown here is derived from an EMBL/GenBank/DDBJ whole genome shotgun (WGS) entry which is preliminary data.</text>
</comment>
<dbReference type="PANTHER" id="PTHR13710:SF105">
    <property type="entry name" value="ATP-DEPENDENT DNA HELICASE Q1"/>
    <property type="match status" value="1"/>
</dbReference>
<keyword evidence="5" id="KW-0547">Nucleotide-binding</keyword>
<evidence type="ECO:0000313" key="20">
    <source>
        <dbReference type="EMBL" id="MBB3701795.1"/>
    </source>
</evidence>
<dbReference type="Pfam" id="PF00270">
    <property type="entry name" value="DEAD"/>
    <property type="match status" value="1"/>
</dbReference>
<dbReference type="Gene3D" id="1.10.10.10">
    <property type="entry name" value="Winged helix-like DNA-binding domain superfamily/Winged helix DNA-binding domain"/>
    <property type="match status" value="1"/>
</dbReference>
<comment type="similarity">
    <text evidence="3">Belongs to the helicase family. RecQ subfamily.</text>
</comment>
<name>A0A7W5XX48_9BACT</name>
<evidence type="ECO:0000259" key="19">
    <source>
        <dbReference type="PROSITE" id="PS51194"/>
    </source>
</evidence>
<dbReference type="CDD" id="cd17920">
    <property type="entry name" value="DEXHc_RecQ"/>
    <property type="match status" value="1"/>
</dbReference>
<organism evidence="20 21">
    <name type="scientific">Alloprevotella rava</name>
    <dbReference type="NCBI Taxonomy" id="671218"/>
    <lineage>
        <taxon>Bacteria</taxon>
        <taxon>Pseudomonadati</taxon>
        <taxon>Bacteroidota</taxon>
        <taxon>Bacteroidia</taxon>
        <taxon>Bacteroidales</taxon>
        <taxon>Prevotellaceae</taxon>
        <taxon>Alloprevotella</taxon>
    </lineage>
</organism>
<keyword evidence="12" id="KW-0233">DNA recombination</keyword>
<evidence type="ECO:0000256" key="9">
    <source>
        <dbReference type="ARBA" id="ARBA00022833"/>
    </source>
</evidence>
<dbReference type="PROSITE" id="PS51192">
    <property type="entry name" value="HELICASE_ATP_BIND_1"/>
    <property type="match status" value="1"/>
</dbReference>
<dbReference type="RefSeq" id="WP_183693857.1">
    <property type="nucleotide sequence ID" value="NZ_JACICA010000001.1"/>
</dbReference>
<evidence type="ECO:0000256" key="4">
    <source>
        <dbReference type="ARBA" id="ARBA00022723"/>
    </source>
</evidence>
<dbReference type="GO" id="GO:0043138">
    <property type="term" value="F:3'-5' DNA helicase activity"/>
    <property type="evidence" value="ECO:0007669"/>
    <property type="project" value="UniProtKB-EC"/>
</dbReference>
<dbReference type="Pfam" id="PF16124">
    <property type="entry name" value="RecQ_Zn_bind"/>
    <property type="match status" value="1"/>
</dbReference>
<comment type="cofactor">
    <cofactor evidence="2">
        <name>Zn(2+)</name>
        <dbReference type="ChEBI" id="CHEBI:29105"/>
    </cofactor>
</comment>
<gene>
    <name evidence="20" type="ORF">FHS60_000237</name>
</gene>
<evidence type="ECO:0000256" key="7">
    <source>
        <dbReference type="ARBA" id="ARBA00022801"/>
    </source>
</evidence>
<dbReference type="InterPro" id="IPR014001">
    <property type="entry name" value="Helicase_ATP-bd"/>
</dbReference>
<dbReference type="InterPro" id="IPR036388">
    <property type="entry name" value="WH-like_DNA-bd_sf"/>
</dbReference>
<dbReference type="InterPro" id="IPR018982">
    <property type="entry name" value="RQC_domain"/>
</dbReference>
<dbReference type="InterPro" id="IPR011545">
    <property type="entry name" value="DEAD/DEAH_box_helicase_dom"/>
</dbReference>
<dbReference type="GO" id="GO:0003677">
    <property type="term" value="F:DNA binding"/>
    <property type="evidence" value="ECO:0007669"/>
    <property type="project" value="UniProtKB-KW"/>
</dbReference>
<dbReference type="InterPro" id="IPR001650">
    <property type="entry name" value="Helicase_C-like"/>
</dbReference>